<keyword evidence="8" id="KW-0472">Membrane</keyword>
<keyword evidence="4" id="KW-0808">Transferase</keyword>
<name>A0AAX1UGG5_CERSP</name>
<dbReference type="InterPro" id="IPR011102">
    <property type="entry name" value="Sig_transdc_His_kinase_HWE"/>
</dbReference>
<comment type="caution">
    <text evidence="10">The sequence shown here is derived from an EMBL/GenBank/DDBJ whole genome shotgun (WGS) entry which is preliminary data.</text>
</comment>
<protein>
    <recommendedName>
        <fullName evidence="2">histidine kinase</fullName>
        <ecNumber evidence="2">2.7.13.3</ecNumber>
    </recommendedName>
</protein>
<dbReference type="Proteomes" id="UP000266305">
    <property type="component" value="Unassembled WGS sequence"/>
</dbReference>
<dbReference type="EMBL" id="QWGP01000029">
    <property type="protein sequence ID" value="RHZ91835.1"/>
    <property type="molecule type" value="Genomic_DNA"/>
</dbReference>
<dbReference type="GO" id="GO:0005524">
    <property type="term" value="F:ATP binding"/>
    <property type="evidence" value="ECO:0007669"/>
    <property type="project" value="UniProtKB-KW"/>
</dbReference>
<accession>A0AAX1UGG5</accession>
<dbReference type="PANTHER" id="PTHR41523:SF7">
    <property type="entry name" value="HISTIDINE KINASE"/>
    <property type="match status" value="1"/>
</dbReference>
<dbReference type="Gene3D" id="3.30.565.10">
    <property type="entry name" value="Histidine kinase-like ATPase, C-terminal domain"/>
    <property type="match status" value="1"/>
</dbReference>
<keyword evidence="7" id="KW-0067">ATP-binding</keyword>
<evidence type="ECO:0000313" key="10">
    <source>
        <dbReference type="EMBL" id="RHZ91835.1"/>
    </source>
</evidence>
<dbReference type="CDD" id="cd18774">
    <property type="entry name" value="PDC2_HK_sensor"/>
    <property type="match status" value="1"/>
</dbReference>
<dbReference type="RefSeq" id="WP_119001115.1">
    <property type="nucleotide sequence ID" value="NZ_QWGP01000029.1"/>
</dbReference>
<dbReference type="InterPro" id="IPR036890">
    <property type="entry name" value="HATPase_C_sf"/>
</dbReference>
<keyword evidence="6 10" id="KW-0418">Kinase</keyword>
<feature type="transmembrane region" description="Helical" evidence="8">
    <location>
        <begin position="37"/>
        <end position="59"/>
    </location>
</feature>
<evidence type="ECO:0000256" key="5">
    <source>
        <dbReference type="ARBA" id="ARBA00022741"/>
    </source>
</evidence>
<keyword evidence="5" id="KW-0547">Nucleotide-binding</keyword>
<keyword evidence="3" id="KW-0597">Phosphoprotein</keyword>
<evidence type="ECO:0000313" key="11">
    <source>
        <dbReference type="Proteomes" id="UP000266305"/>
    </source>
</evidence>
<feature type="transmembrane region" description="Helical" evidence="8">
    <location>
        <begin position="301"/>
        <end position="323"/>
    </location>
</feature>
<dbReference type="EC" id="2.7.13.3" evidence="2"/>
<evidence type="ECO:0000256" key="3">
    <source>
        <dbReference type="ARBA" id="ARBA00022553"/>
    </source>
</evidence>
<dbReference type="AlphaFoldDB" id="A0AAX1UGG5"/>
<evidence type="ECO:0000256" key="8">
    <source>
        <dbReference type="SAM" id="Phobius"/>
    </source>
</evidence>
<evidence type="ECO:0000259" key="9">
    <source>
        <dbReference type="SMART" id="SM00911"/>
    </source>
</evidence>
<organism evidence="10 11">
    <name type="scientific">Cereibacter sphaeroides</name>
    <name type="common">Rhodobacter sphaeroides</name>
    <dbReference type="NCBI Taxonomy" id="1063"/>
    <lineage>
        <taxon>Bacteria</taxon>
        <taxon>Pseudomonadati</taxon>
        <taxon>Pseudomonadota</taxon>
        <taxon>Alphaproteobacteria</taxon>
        <taxon>Rhodobacterales</taxon>
        <taxon>Paracoccaceae</taxon>
        <taxon>Cereibacter</taxon>
    </lineage>
</organism>
<evidence type="ECO:0000256" key="6">
    <source>
        <dbReference type="ARBA" id="ARBA00022777"/>
    </source>
</evidence>
<gene>
    <name evidence="10" type="ORF">D1114_19150</name>
</gene>
<sequence length="589" mass="63123">MLAFMNRMENLATGHAAAPDETDGQAPRARRALPLSLLLGLLTLAAFLPFFALASYTFLQQVRTVREAEYHRLEELAANLATAVDRELTWRTATANILSASRSLAKGDIDAFGALAEDAAREAQGTFILTGSDYRQLVNTALPPRTRLPDTPHSDAIDRVLAGQVALVGDLITDAVSGRLAFALRIPVAGEGENRYVLTYQPDPASIQRVLEATYRPEGWFAGVIDGSGAIVARSHRPEEFFGRSGNPEFLAQLVGRSGRLESVDLEGRIAVTAFHRSSVSPWTAIVWAPQDLLNAPAQRLAGMLLLLVVLATLATVAAAVAAGRLIRRPFARLVGTARRLGQGRAVAFVPTLMAEANEVGASLTDAADRIARREAALRRNEATMKVVMKELSHRSKNLLAVVQAVARQSARRAADFEAFRQAFESRLAGLARSQDLLVSSDWESVPLDALARSQIAAFANPDGGRVAISGPEVLLRPEAAQTLGMAFHELGTNATKHGALSAPQGRVEVSWKITSGGEPRLHLRWQERGGPQVVAPEETGFGTVVIEGMTAANVDGHSAFVWEGDGLLWTLEAPMRELTVRDGGGGGA</sequence>
<comment type="catalytic activity">
    <reaction evidence="1">
        <text>ATP + protein L-histidine = ADP + protein N-phospho-L-histidine.</text>
        <dbReference type="EC" id="2.7.13.3"/>
    </reaction>
</comment>
<dbReference type="PANTHER" id="PTHR41523">
    <property type="entry name" value="TWO-COMPONENT SYSTEM SENSOR PROTEIN"/>
    <property type="match status" value="1"/>
</dbReference>
<evidence type="ECO:0000256" key="7">
    <source>
        <dbReference type="ARBA" id="ARBA00022840"/>
    </source>
</evidence>
<dbReference type="SMART" id="SM00911">
    <property type="entry name" value="HWE_HK"/>
    <property type="match status" value="1"/>
</dbReference>
<keyword evidence="8" id="KW-0812">Transmembrane</keyword>
<dbReference type="Pfam" id="PF07536">
    <property type="entry name" value="HWE_HK"/>
    <property type="match status" value="1"/>
</dbReference>
<reference evidence="10 11" key="1">
    <citation type="submission" date="2018-08" db="EMBL/GenBank/DDBJ databases">
        <title>Draft genome sequence of Rhodobacter sphaeroides FY.</title>
        <authorList>
            <person name="Rayyan A."/>
            <person name="Meyer T.E."/>
            <person name="Kyndt J.A."/>
        </authorList>
    </citation>
    <scope>NUCLEOTIDE SEQUENCE [LARGE SCALE GENOMIC DNA]</scope>
    <source>
        <strain evidence="10 11">FY</strain>
    </source>
</reference>
<feature type="domain" description="Signal transduction histidine kinase HWE region" evidence="9">
    <location>
        <begin position="391"/>
        <end position="473"/>
    </location>
</feature>
<keyword evidence="8" id="KW-1133">Transmembrane helix</keyword>
<evidence type="ECO:0000256" key="1">
    <source>
        <dbReference type="ARBA" id="ARBA00000085"/>
    </source>
</evidence>
<proteinExistence type="predicted"/>
<dbReference type="GO" id="GO:0004673">
    <property type="term" value="F:protein histidine kinase activity"/>
    <property type="evidence" value="ECO:0007669"/>
    <property type="project" value="UniProtKB-EC"/>
</dbReference>
<evidence type="ECO:0000256" key="2">
    <source>
        <dbReference type="ARBA" id="ARBA00012438"/>
    </source>
</evidence>
<evidence type="ECO:0000256" key="4">
    <source>
        <dbReference type="ARBA" id="ARBA00022679"/>
    </source>
</evidence>